<feature type="region of interest" description="Disordered" evidence="1">
    <location>
        <begin position="149"/>
        <end position="170"/>
    </location>
</feature>
<feature type="signal peptide" evidence="2">
    <location>
        <begin position="1"/>
        <end position="21"/>
    </location>
</feature>
<reference evidence="3 4" key="1">
    <citation type="submission" date="2023-03" db="EMBL/GenBank/DDBJ databases">
        <authorList>
            <person name="Pearce D."/>
        </authorList>
    </citation>
    <scope>NUCLEOTIDE SEQUENCE [LARGE SCALE GENOMIC DNA]</scope>
    <source>
        <strain evidence="3">Msz</strain>
    </source>
</reference>
<evidence type="ECO:0000313" key="3">
    <source>
        <dbReference type="EMBL" id="CAI8959644.1"/>
    </source>
</evidence>
<dbReference type="EMBL" id="OX458333">
    <property type="protein sequence ID" value="CAI8959644.1"/>
    <property type="molecule type" value="Genomic_DNA"/>
</dbReference>
<feature type="compositionally biased region" description="Basic and acidic residues" evidence="1">
    <location>
        <begin position="161"/>
        <end position="170"/>
    </location>
</feature>
<dbReference type="RefSeq" id="WP_026609938.1">
    <property type="nucleotide sequence ID" value="NZ_OX458333.1"/>
</dbReference>
<organism evidence="3 4">
    <name type="scientific">Methylocaldum szegediense</name>
    <dbReference type="NCBI Taxonomy" id="73780"/>
    <lineage>
        <taxon>Bacteria</taxon>
        <taxon>Pseudomonadati</taxon>
        <taxon>Pseudomonadota</taxon>
        <taxon>Gammaproteobacteria</taxon>
        <taxon>Methylococcales</taxon>
        <taxon>Methylococcaceae</taxon>
        <taxon>Methylocaldum</taxon>
    </lineage>
</organism>
<proteinExistence type="predicted"/>
<evidence type="ECO:0000256" key="2">
    <source>
        <dbReference type="SAM" id="SignalP"/>
    </source>
</evidence>
<accession>A0ABN8XBX8</accession>
<keyword evidence="4" id="KW-1185">Reference proteome</keyword>
<dbReference type="Proteomes" id="UP001162030">
    <property type="component" value="Chromosome"/>
</dbReference>
<evidence type="ECO:0000313" key="4">
    <source>
        <dbReference type="Proteomes" id="UP001162030"/>
    </source>
</evidence>
<gene>
    <name evidence="3" type="ORF">MSZNOR_4632</name>
</gene>
<sequence length="170" mass="17586">MKTITLGLLVMLLGESGSTIATEESIGAATKQLLKDSVKSAIQRETRDRVHVAAESVEKAKNLRESIDRASAALTAEPVGRFAGNGLQEGVREAAATATRPASEIVAGQLKKVASEAAKSGVKATENGIGQAKAINGQVKVASDSVTTAAKGAKRKAARQAVEKLPDLLR</sequence>
<feature type="chain" id="PRO_5045233326" evidence="2">
    <location>
        <begin position="22"/>
        <end position="170"/>
    </location>
</feature>
<protein>
    <submittedName>
        <fullName evidence="3">Uncharacterized protein</fullName>
    </submittedName>
</protein>
<name>A0ABN8XBX8_9GAMM</name>
<keyword evidence="2" id="KW-0732">Signal</keyword>
<evidence type="ECO:0000256" key="1">
    <source>
        <dbReference type="SAM" id="MobiDB-lite"/>
    </source>
</evidence>